<dbReference type="OrthoDB" id="8895254at2759"/>
<comment type="subcellular location">
    <subcellularLocation>
        <location evidence="1">Membrane</location>
        <topology evidence="1">Single-pass membrane protein</topology>
    </subcellularLocation>
</comment>
<dbReference type="InterPro" id="IPR000272">
    <property type="entry name" value="Ion-transport_regulator_FXYD"/>
</dbReference>
<organism evidence="8 9">
    <name type="scientific">Octodon degus</name>
    <name type="common">Degu</name>
    <name type="synonym">Sciurus degus</name>
    <dbReference type="NCBI Taxonomy" id="10160"/>
    <lineage>
        <taxon>Eukaryota</taxon>
        <taxon>Metazoa</taxon>
        <taxon>Chordata</taxon>
        <taxon>Craniata</taxon>
        <taxon>Vertebrata</taxon>
        <taxon>Euteleostomi</taxon>
        <taxon>Mammalia</taxon>
        <taxon>Eutheria</taxon>
        <taxon>Euarchontoglires</taxon>
        <taxon>Glires</taxon>
        <taxon>Rodentia</taxon>
        <taxon>Hystricomorpha</taxon>
        <taxon>Octodontidae</taxon>
        <taxon>Octodon</taxon>
    </lineage>
</organism>
<dbReference type="CDD" id="cd20322">
    <property type="entry name" value="FXYD4"/>
    <property type="match status" value="1"/>
</dbReference>
<evidence type="ECO:0000256" key="3">
    <source>
        <dbReference type="ARBA" id="ARBA00022448"/>
    </source>
</evidence>
<dbReference type="GO" id="GO:0017080">
    <property type="term" value="F:sodium channel regulator activity"/>
    <property type="evidence" value="ECO:0007669"/>
    <property type="project" value="TreeGrafter"/>
</dbReference>
<name>A0A6P6EY81_OCTDE</name>
<reference evidence="9" key="1">
    <citation type="submission" date="2025-08" db="UniProtKB">
        <authorList>
            <consortium name="RefSeq"/>
        </authorList>
    </citation>
    <scope>IDENTIFICATION</scope>
</reference>
<dbReference type="InParanoid" id="A0A6P6EY81"/>
<proteinExistence type="inferred from homology"/>
<keyword evidence="7" id="KW-1133">Transmembrane helix</keyword>
<evidence type="ECO:0000256" key="2">
    <source>
        <dbReference type="ARBA" id="ARBA00005948"/>
    </source>
</evidence>
<dbReference type="GO" id="GO:0016020">
    <property type="term" value="C:membrane"/>
    <property type="evidence" value="ECO:0007669"/>
    <property type="project" value="UniProtKB-SubCell"/>
</dbReference>
<dbReference type="PANTHER" id="PTHR14132">
    <property type="entry name" value="SODIUM/POTASSIUM-TRANSPORTING ATPASE SUBUNIT GAMMA"/>
    <property type="match status" value="1"/>
</dbReference>
<accession>A0A6P6EY81</accession>
<sequence>MERKTQAFLLALGLPTTGASDLFEDNSPFYYDWEGLQLGGMIFAGLLCIAGIACILSGKCKCKQSKGPRLRDSSALWEDRRPHCWLVLTASVLPAAPPPEGISFLKAGTSGC</sequence>
<dbReference type="AlphaFoldDB" id="A0A6P6EY81"/>
<dbReference type="PANTHER" id="PTHR14132:SF10">
    <property type="entry name" value="FXYD DOMAIN-CONTAINING ION TRANSPORT REGULATOR 4"/>
    <property type="match status" value="1"/>
</dbReference>
<evidence type="ECO:0000256" key="5">
    <source>
        <dbReference type="ARBA" id="ARBA00023065"/>
    </source>
</evidence>
<gene>
    <name evidence="9" type="primary">Fxyd4</name>
</gene>
<keyword evidence="6 7" id="KW-0472">Membrane</keyword>
<dbReference type="CTD" id="53828"/>
<evidence type="ECO:0000313" key="9">
    <source>
        <dbReference type="RefSeq" id="XP_023577092.1"/>
    </source>
</evidence>
<dbReference type="Pfam" id="PF02038">
    <property type="entry name" value="ATP1G1_PLM_MAT8"/>
    <property type="match status" value="1"/>
</dbReference>
<evidence type="ECO:0000256" key="1">
    <source>
        <dbReference type="ARBA" id="ARBA00004167"/>
    </source>
</evidence>
<keyword evidence="8" id="KW-1185">Reference proteome</keyword>
<evidence type="ECO:0000313" key="8">
    <source>
        <dbReference type="Proteomes" id="UP000515203"/>
    </source>
</evidence>
<evidence type="ECO:0000256" key="4">
    <source>
        <dbReference type="ARBA" id="ARBA00022692"/>
    </source>
</evidence>
<comment type="similarity">
    <text evidence="2 7">Belongs to the FXYD family.</text>
</comment>
<keyword evidence="3 7" id="KW-0813">Transport</keyword>
<dbReference type="Gene3D" id="1.20.5.780">
    <property type="entry name" value="Single helix bin"/>
    <property type="match status" value="1"/>
</dbReference>
<evidence type="ECO:0000256" key="6">
    <source>
        <dbReference type="ARBA" id="ARBA00023136"/>
    </source>
</evidence>
<feature type="transmembrane region" description="Helical" evidence="7">
    <location>
        <begin position="35"/>
        <end position="56"/>
    </location>
</feature>
<evidence type="ECO:0000256" key="7">
    <source>
        <dbReference type="RuleBase" id="RU364131"/>
    </source>
</evidence>
<keyword evidence="5 7" id="KW-0406">Ion transport</keyword>
<dbReference type="RefSeq" id="XP_023577092.1">
    <property type="nucleotide sequence ID" value="XM_023721324.1"/>
</dbReference>
<dbReference type="GO" id="GO:0071805">
    <property type="term" value="P:potassium ion transmembrane transport"/>
    <property type="evidence" value="ECO:0007669"/>
    <property type="project" value="InterPro"/>
</dbReference>
<dbReference type="GeneID" id="111818161"/>
<protein>
    <recommendedName>
        <fullName evidence="7">FXYD domain-containing ion transport regulator</fullName>
    </recommendedName>
</protein>
<dbReference type="Proteomes" id="UP000515203">
    <property type="component" value="Unplaced"/>
</dbReference>
<dbReference type="InterPro" id="IPR047283">
    <property type="entry name" value="FXYD4"/>
</dbReference>
<dbReference type="GO" id="GO:0043269">
    <property type="term" value="P:regulation of monoatomic ion transport"/>
    <property type="evidence" value="ECO:0007669"/>
    <property type="project" value="InterPro"/>
</dbReference>
<keyword evidence="4 7" id="KW-0812">Transmembrane</keyword>